<proteinExistence type="predicted"/>
<dbReference type="Proteomes" id="UP000604473">
    <property type="component" value="Unassembled WGS sequence"/>
</dbReference>
<evidence type="ECO:0000313" key="1">
    <source>
        <dbReference type="EMBL" id="MBL3611054.1"/>
    </source>
</evidence>
<dbReference type="Gene3D" id="2.150.10.10">
    <property type="entry name" value="Serralysin-like metalloprotease, C-terminal"/>
    <property type="match status" value="2"/>
</dbReference>
<gene>
    <name evidence="1" type="ORF">JMM60_20160</name>
</gene>
<dbReference type="SUPFAM" id="SSF51120">
    <property type="entry name" value="beta-Roll"/>
    <property type="match status" value="2"/>
</dbReference>
<dbReference type="InterPro" id="IPR018511">
    <property type="entry name" value="Hemolysin-typ_Ca-bd_CS"/>
</dbReference>
<dbReference type="PROSITE" id="PS00330">
    <property type="entry name" value="HEMOLYSIN_CALCIUM"/>
    <property type="match status" value="4"/>
</dbReference>
<name>A0ABS1RY96_RHOSU</name>
<protein>
    <recommendedName>
        <fullName evidence="3">Calcium-binding protein</fullName>
    </recommendedName>
</protein>
<accession>A0ABS1RY96</accession>
<dbReference type="PANTHER" id="PTHR39431">
    <property type="entry name" value="FRPA/C-RELATED PROTEIN"/>
    <property type="match status" value="1"/>
</dbReference>
<dbReference type="InterPro" id="IPR011049">
    <property type="entry name" value="Serralysin-like_metalloprot_C"/>
</dbReference>
<dbReference type="InterPro" id="IPR001343">
    <property type="entry name" value="Hemolysn_Ca-bd"/>
</dbReference>
<sequence length="1221" mass="131166">MSDSFPFLNAPVINAQTDGAHLIIYQNHHVISSEAFDRSTFMKALAKAGLWNQRDYHLNGIQLVSKIDGQFVTQMDPAIRQQIVGGAAHTGGHTKYNASQKFILDLFDEEYDDLLLENADWDGYGSENAWLEAQSKKIYGYVGFLKAELVNPNSILKLHSADRSVSDLKSGQIWDKFSKVFFDPEMLEFTSQVTEHPAYQIGTNGSYSGPQGMVDPTKAGTLDANLDQLDASHGMGNAFDTSAYSATTDVITALETGPLGIDPNPPSAFHKVSGSLFESMIENGANKFIIAAAFVPLQGILADHAEAHTNGDQVLALMELGGSLTKEDFRQIAVSATAELGISVALGPVGAAHKVFQLLLSGEDVMSVVKLYELRHPENETIEWMADQVREIESSGVWQQYKDGVQSIEDLIDFLISSDLEGYANIGTWEADPKTGQELRVTEYGDGTHFEETRSPDDPGNILQRNQFEDDVLVASTTYKADGSVQTTLFDVHDSQPWDNQTFVTDSAGNFVQKTENYGRLTVTTDADGVVESTIDGRSIDGARNLSSLVNSGEADLAIAMGGPSLNDLGNSPQGATYDPYDTDWSNFFDYANPVLQYLDIGLSYSGYLYDFPGIGLDIYNDYFYWGGPDSIHWAGFDSLHGWTPESTGCSSDAGVVTVDSSGVIHLGTICIPADPIVLDLDGDGIELISGSSSPVFFDQDGDGFRERTGWTGPDDGFLVIDLAQNQSTGADGKITHRKEMQFALWHQDAETDLEGLALAFDSNNDGVFDSNDARFSEFRVWRDANQNGETDAGELQTLSDAGIQSINLASDQQAYQLNGNNVRGETTYSRTDGTSAIAADVALTFDPFGILVTDTTNQEYLPKPLTTGQVIVSEESVVPLVNFWSMAYALYSNQLHISTSSNGIVPIGDGHWISELPHVQELPSFRTVLADVIFGSTLVYGLDYIFSLFGSPIVYEDGAEIYYFRAPETSSGEDIALHQCPGVDFSGAQGGDGSDHFHSAQNQSVALAGGDGNDTLEGGSNNDVLMGGDGADLLKGGGGDDVFFFDGHDTVVGGDGFDVAIAEGAIGVTLDLGQTSIEAVYGDIGDDHFYTSTNLGSLMSGNAGNDQLYGGSGSDTLLGGPGEDVLQGGAGDDTLGGGTGSDIFVFRDGFGDDVILDFDLSQIGEKVDLSLVSTISDFSDLRASHLRQSGNDTIIEDGNGNIITLNNVDMSNLVVDDFLF</sequence>
<dbReference type="EMBL" id="JAESJJ010000043">
    <property type="protein sequence ID" value="MBL3611054.1"/>
    <property type="molecule type" value="Genomic_DNA"/>
</dbReference>
<keyword evidence="2" id="KW-1185">Reference proteome</keyword>
<evidence type="ECO:0000313" key="2">
    <source>
        <dbReference type="Proteomes" id="UP000604473"/>
    </source>
</evidence>
<dbReference type="PRINTS" id="PR00313">
    <property type="entry name" value="CABNDNGRPT"/>
</dbReference>
<organism evidence="1 2">
    <name type="scientific">Rhodovulum sulfidophilum</name>
    <name type="common">Rhodobacter sulfidophilus</name>
    <dbReference type="NCBI Taxonomy" id="35806"/>
    <lineage>
        <taxon>Bacteria</taxon>
        <taxon>Pseudomonadati</taxon>
        <taxon>Pseudomonadota</taxon>
        <taxon>Alphaproteobacteria</taxon>
        <taxon>Rhodobacterales</taxon>
        <taxon>Paracoccaceae</taxon>
        <taxon>Rhodovulum</taxon>
    </lineage>
</organism>
<dbReference type="RefSeq" id="WP_202250548.1">
    <property type="nucleotide sequence ID" value="NZ_JAESJJ010000043.1"/>
</dbReference>
<reference evidence="1 2" key="1">
    <citation type="submission" date="2021-01" db="EMBL/GenBank/DDBJ databases">
        <title>Draft genomes of Rhodovulum sulfidophilum.</title>
        <authorList>
            <person name="Guzman M.S."/>
        </authorList>
    </citation>
    <scope>NUCLEOTIDE SEQUENCE [LARGE SCALE GENOMIC DNA]</scope>
    <source>
        <strain evidence="1 2">AB35</strain>
    </source>
</reference>
<dbReference type="PANTHER" id="PTHR39431:SF1">
    <property type="entry name" value="FRPA_C-RELATED PROTEIN"/>
    <property type="match status" value="1"/>
</dbReference>
<dbReference type="Pfam" id="PF00353">
    <property type="entry name" value="HemolysinCabind"/>
    <property type="match status" value="3"/>
</dbReference>
<evidence type="ECO:0008006" key="3">
    <source>
        <dbReference type="Google" id="ProtNLM"/>
    </source>
</evidence>
<comment type="caution">
    <text evidence="1">The sequence shown here is derived from an EMBL/GenBank/DDBJ whole genome shotgun (WGS) entry which is preliminary data.</text>
</comment>